<name>A0A914ZN10_PARUN</name>
<organism evidence="3 4">
    <name type="scientific">Parascaris univalens</name>
    <name type="common">Nematode worm</name>
    <dbReference type="NCBI Taxonomy" id="6257"/>
    <lineage>
        <taxon>Eukaryota</taxon>
        <taxon>Metazoa</taxon>
        <taxon>Ecdysozoa</taxon>
        <taxon>Nematoda</taxon>
        <taxon>Chromadorea</taxon>
        <taxon>Rhabditida</taxon>
        <taxon>Spirurina</taxon>
        <taxon>Ascaridomorpha</taxon>
        <taxon>Ascaridoidea</taxon>
        <taxon>Ascarididae</taxon>
        <taxon>Parascaris</taxon>
    </lineage>
</organism>
<dbReference type="AlphaFoldDB" id="A0A914ZN10"/>
<protein>
    <submittedName>
        <fullName evidence="4">C2H2-type domain-containing protein</fullName>
    </submittedName>
</protein>
<reference evidence="4" key="1">
    <citation type="submission" date="2022-11" db="UniProtKB">
        <authorList>
            <consortium name="WormBaseParasite"/>
        </authorList>
    </citation>
    <scope>IDENTIFICATION</scope>
</reference>
<sequence>SCHVPRKRFRIDRLIDRLGVTNTSSLSNSATTNEQAVVGNTSTLKKLQLPANSRRFRQRPVPSLRTFAIGGCHPCARTFMNRTVFMYHMVHHFPTMFYSLEPLRLQGNKPSRGPSTRSRELTMCSSD</sequence>
<feature type="domain" description="C2H2-type" evidence="2">
    <location>
        <begin position="72"/>
        <end position="92"/>
    </location>
</feature>
<feature type="region of interest" description="Disordered" evidence="1">
    <location>
        <begin position="107"/>
        <end position="127"/>
    </location>
</feature>
<evidence type="ECO:0000313" key="4">
    <source>
        <dbReference type="WBParaSite" id="PgB08_g090_t01"/>
    </source>
</evidence>
<proteinExistence type="predicted"/>
<dbReference type="InterPro" id="IPR013087">
    <property type="entry name" value="Znf_C2H2_type"/>
</dbReference>
<dbReference type="PROSITE" id="PS00028">
    <property type="entry name" value="ZINC_FINGER_C2H2_1"/>
    <property type="match status" value="1"/>
</dbReference>
<accession>A0A914ZN10</accession>
<dbReference type="Proteomes" id="UP000887569">
    <property type="component" value="Unplaced"/>
</dbReference>
<keyword evidence="3" id="KW-1185">Reference proteome</keyword>
<dbReference type="WBParaSite" id="PgB08_g090_t01">
    <property type="protein sequence ID" value="PgB08_g090_t01"/>
    <property type="gene ID" value="PgB08_g090"/>
</dbReference>
<evidence type="ECO:0000313" key="3">
    <source>
        <dbReference type="Proteomes" id="UP000887569"/>
    </source>
</evidence>
<evidence type="ECO:0000256" key="1">
    <source>
        <dbReference type="SAM" id="MobiDB-lite"/>
    </source>
</evidence>
<evidence type="ECO:0000259" key="2">
    <source>
        <dbReference type="PROSITE" id="PS00028"/>
    </source>
</evidence>